<dbReference type="NCBIfam" id="NF002019">
    <property type="entry name" value="PRK00823.1-4"/>
    <property type="match status" value="1"/>
</dbReference>
<dbReference type="PANTHER" id="PTHR12599">
    <property type="entry name" value="PTERIN-4-ALPHA-CARBINOLAMINE DEHYDRATASE"/>
    <property type="match status" value="1"/>
</dbReference>
<comment type="caution">
    <text evidence="5">The sequence shown here is derived from an EMBL/GenBank/DDBJ whole genome shotgun (WGS) entry which is preliminary data.</text>
</comment>
<dbReference type="HAMAP" id="MF_00434">
    <property type="entry name" value="Pterin_4_alpha"/>
    <property type="match status" value="1"/>
</dbReference>
<dbReference type="RefSeq" id="WP_128228686.1">
    <property type="nucleotide sequence ID" value="NZ_SACR01000003.1"/>
</dbReference>
<dbReference type="OrthoDB" id="9794987at2"/>
<protein>
    <recommendedName>
        <fullName evidence="4">Putative pterin-4-alpha-carbinolamine dehydratase</fullName>
        <shortName evidence="4">PHS</shortName>
        <ecNumber evidence="4">4.2.1.96</ecNumber>
    </recommendedName>
    <alternativeName>
        <fullName evidence="4">4-alpha-hydroxy-tetrahydropterin dehydratase</fullName>
    </alternativeName>
    <alternativeName>
        <fullName evidence="4">Pterin carbinolamine dehydratase</fullName>
        <shortName evidence="4">PCD</shortName>
    </alternativeName>
</protein>
<dbReference type="SUPFAM" id="SSF55248">
    <property type="entry name" value="PCD-like"/>
    <property type="match status" value="1"/>
</dbReference>
<evidence type="ECO:0000256" key="4">
    <source>
        <dbReference type="HAMAP-Rule" id="MF_00434"/>
    </source>
</evidence>
<comment type="similarity">
    <text evidence="2 4">Belongs to the pterin-4-alpha-carbinolamine dehydratase family.</text>
</comment>
<dbReference type="EC" id="4.2.1.96" evidence="4"/>
<evidence type="ECO:0000256" key="1">
    <source>
        <dbReference type="ARBA" id="ARBA00001554"/>
    </source>
</evidence>
<reference evidence="5 6" key="1">
    <citation type="submission" date="2019-01" db="EMBL/GenBank/DDBJ databases">
        <authorList>
            <person name="Chen W.-M."/>
        </authorList>
    </citation>
    <scope>NUCLEOTIDE SEQUENCE [LARGE SCALE GENOMIC DNA]</scope>
    <source>
        <strain evidence="5 6">KYPY4</strain>
    </source>
</reference>
<comment type="catalytic activity">
    <reaction evidence="1 4">
        <text>(4aS,6R)-4a-hydroxy-L-erythro-5,6,7,8-tetrahydrobiopterin = (6R)-L-erythro-6,7-dihydrobiopterin + H2O</text>
        <dbReference type="Rhea" id="RHEA:11920"/>
        <dbReference type="ChEBI" id="CHEBI:15377"/>
        <dbReference type="ChEBI" id="CHEBI:15642"/>
        <dbReference type="ChEBI" id="CHEBI:43120"/>
        <dbReference type="EC" id="4.2.1.96"/>
    </reaction>
</comment>
<dbReference type="Gene3D" id="3.30.1360.20">
    <property type="entry name" value="Transcriptional coactivator/pterin dehydratase"/>
    <property type="match status" value="1"/>
</dbReference>
<dbReference type="AlphaFoldDB" id="A0A437RHR5"/>
<gene>
    <name evidence="5" type="ORF">EOE66_10795</name>
</gene>
<dbReference type="GO" id="GO:0006729">
    <property type="term" value="P:tetrahydrobiopterin biosynthetic process"/>
    <property type="evidence" value="ECO:0007669"/>
    <property type="project" value="InterPro"/>
</dbReference>
<dbReference type="Proteomes" id="UP000285575">
    <property type="component" value="Unassembled WGS sequence"/>
</dbReference>
<dbReference type="InterPro" id="IPR001533">
    <property type="entry name" value="Pterin_deHydtase"/>
</dbReference>
<accession>A0A437RHR5</accession>
<proteinExistence type="inferred from homology"/>
<keyword evidence="3 4" id="KW-0456">Lyase</keyword>
<dbReference type="Pfam" id="PF01329">
    <property type="entry name" value="Pterin_4a"/>
    <property type="match status" value="1"/>
</dbReference>
<evidence type="ECO:0000256" key="3">
    <source>
        <dbReference type="ARBA" id="ARBA00023239"/>
    </source>
</evidence>
<dbReference type="CDD" id="cd00913">
    <property type="entry name" value="PCD_DCoH_subfamily_a"/>
    <property type="match status" value="1"/>
</dbReference>
<dbReference type="EMBL" id="SACR01000003">
    <property type="protein sequence ID" value="RVU46323.1"/>
    <property type="molecule type" value="Genomic_DNA"/>
</dbReference>
<evidence type="ECO:0000313" key="5">
    <source>
        <dbReference type="EMBL" id="RVU46323.1"/>
    </source>
</evidence>
<dbReference type="PANTHER" id="PTHR12599:SF0">
    <property type="entry name" value="PTERIN-4-ALPHA-CARBINOLAMINE DEHYDRATASE"/>
    <property type="match status" value="1"/>
</dbReference>
<keyword evidence="6" id="KW-1185">Reference proteome</keyword>
<organism evidence="5 6">
    <name type="scientific">Rubrivivax rivuli</name>
    <dbReference type="NCBI Taxonomy" id="1862385"/>
    <lineage>
        <taxon>Bacteria</taxon>
        <taxon>Pseudomonadati</taxon>
        <taxon>Pseudomonadota</taxon>
        <taxon>Betaproteobacteria</taxon>
        <taxon>Burkholderiales</taxon>
        <taxon>Sphaerotilaceae</taxon>
        <taxon>Rubrivivax</taxon>
    </lineage>
</organism>
<evidence type="ECO:0000313" key="6">
    <source>
        <dbReference type="Proteomes" id="UP000285575"/>
    </source>
</evidence>
<evidence type="ECO:0000256" key="2">
    <source>
        <dbReference type="ARBA" id="ARBA00006472"/>
    </source>
</evidence>
<name>A0A437RHR5_9BURK</name>
<dbReference type="InterPro" id="IPR036428">
    <property type="entry name" value="PCD_sf"/>
</dbReference>
<dbReference type="GO" id="GO:0008124">
    <property type="term" value="F:4-alpha-hydroxytetrahydrobiopterin dehydratase activity"/>
    <property type="evidence" value="ECO:0007669"/>
    <property type="project" value="UniProtKB-UniRule"/>
</dbReference>
<sequence>MTANATNLAALHCQALEGQPPMPAAQIDTHLAAAPGWALVDGAIQKRYDFADYHRTMAFVNAVAWVAHVEDHHPDLLVSYNRCTVRFNTHSVGGISINDFICAAKLDALQP</sequence>
<dbReference type="NCBIfam" id="NF002017">
    <property type="entry name" value="PRK00823.1-2"/>
    <property type="match status" value="1"/>
</dbReference>